<dbReference type="OrthoDB" id="5289726at2"/>
<dbReference type="AlphaFoldDB" id="A0A516GSN6"/>
<keyword evidence="5" id="KW-1185">Reference proteome</keyword>
<evidence type="ECO:0000259" key="3">
    <source>
        <dbReference type="Pfam" id="PF10017"/>
    </source>
</evidence>
<dbReference type="RefSeq" id="WP_143381421.1">
    <property type="nucleotide sequence ID" value="NZ_CP041637.1"/>
</dbReference>
<accession>A0A516GSN6</accession>
<dbReference type="InterPro" id="IPR019257">
    <property type="entry name" value="MeTrfase_dom"/>
</dbReference>
<dbReference type="Proteomes" id="UP000319209">
    <property type="component" value="Chromosome"/>
</dbReference>
<feature type="domain" description="Histidine-specific methyltransferase SAM-dependent" evidence="3">
    <location>
        <begin position="24"/>
        <end position="331"/>
    </location>
</feature>
<dbReference type="PANTHER" id="PTHR43397">
    <property type="entry name" value="ERGOTHIONEINE BIOSYNTHESIS PROTEIN 1"/>
    <property type="match status" value="1"/>
</dbReference>
<dbReference type="GO" id="GO:0032259">
    <property type="term" value="P:methylation"/>
    <property type="evidence" value="ECO:0007669"/>
    <property type="project" value="UniProtKB-KW"/>
</dbReference>
<name>A0A516GSN6_9FLAO</name>
<dbReference type="PANTHER" id="PTHR43397:SF1">
    <property type="entry name" value="ERGOTHIONEINE BIOSYNTHESIS PROTEIN 1"/>
    <property type="match status" value="1"/>
</dbReference>
<evidence type="ECO:0000256" key="1">
    <source>
        <dbReference type="ARBA" id="ARBA00022603"/>
    </source>
</evidence>
<dbReference type="PIRSF" id="PIRSF018005">
    <property type="entry name" value="UCP018005"/>
    <property type="match status" value="1"/>
</dbReference>
<evidence type="ECO:0000313" key="5">
    <source>
        <dbReference type="Proteomes" id="UP000319209"/>
    </source>
</evidence>
<organism evidence="4 5">
    <name type="scientific">Formosa sediminum</name>
    <dbReference type="NCBI Taxonomy" id="2594004"/>
    <lineage>
        <taxon>Bacteria</taxon>
        <taxon>Pseudomonadati</taxon>
        <taxon>Bacteroidota</taxon>
        <taxon>Flavobacteriia</taxon>
        <taxon>Flavobacteriales</taxon>
        <taxon>Flavobacteriaceae</taxon>
        <taxon>Formosa</taxon>
    </lineage>
</organism>
<evidence type="ECO:0000256" key="2">
    <source>
        <dbReference type="ARBA" id="ARBA00022679"/>
    </source>
</evidence>
<keyword evidence="2 4" id="KW-0808">Transferase</keyword>
<proteinExistence type="predicted"/>
<dbReference type="Pfam" id="PF10017">
    <property type="entry name" value="Methyltransf_33"/>
    <property type="match status" value="1"/>
</dbReference>
<dbReference type="InterPro" id="IPR029063">
    <property type="entry name" value="SAM-dependent_MTases_sf"/>
</dbReference>
<dbReference type="GO" id="GO:0008168">
    <property type="term" value="F:methyltransferase activity"/>
    <property type="evidence" value="ECO:0007669"/>
    <property type="project" value="UniProtKB-KW"/>
</dbReference>
<gene>
    <name evidence="4" type="ORF">FNB79_11360</name>
</gene>
<dbReference type="SUPFAM" id="SSF53335">
    <property type="entry name" value="S-adenosyl-L-methionine-dependent methyltransferases"/>
    <property type="match status" value="1"/>
</dbReference>
<protein>
    <submittedName>
        <fullName evidence="4">L-histidine N(Alpha)-methyltransferase</fullName>
    </submittedName>
</protein>
<dbReference type="KEGG" id="fop:FNB79_11360"/>
<sequence>MIELVKQSKSQKVNTAETLYNVFSEEVNSGLERNPKCLPSKYFYDQKGDALFVKIMNLPEYYLTRSELEIFQHKTNQLINALELHPERYFELVELGAGDGLKTKELLKVLEHQNYKFDYLPIDISSNALNLLEDNLKQELPKVSVKTKQGDYFKVLDALKESKHPKIILFLGSNIGNMSDSAATKFMTKLSANLNPEDKLLLGVDLIKSKSVVLPAYNDSQGVTAAFNLNLLARINAELGADFNLNQFKHKPEYDENEGIAKSFIESCVNQIVTIKALGKSFKFLKGEKIHTEISRKYNDTLITEIIANANFSLDTKILDSKAYFADYILTRNA</sequence>
<dbReference type="InterPro" id="IPR017804">
    <property type="entry name" value="MeTrfase_EgtD-like"/>
</dbReference>
<dbReference type="EMBL" id="CP041637">
    <property type="protein sequence ID" value="QDO94537.1"/>
    <property type="molecule type" value="Genomic_DNA"/>
</dbReference>
<evidence type="ECO:0000313" key="4">
    <source>
        <dbReference type="EMBL" id="QDO94537.1"/>
    </source>
</evidence>
<dbReference type="InterPro" id="IPR051128">
    <property type="entry name" value="EgtD_Methyltrsf_superfamily"/>
</dbReference>
<reference evidence="4 5" key="1">
    <citation type="submission" date="2019-07" db="EMBL/GenBank/DDBJ databases">
        <title>Genome sequencing for Formosa sp. PS13.</title>
        <authorList>
            <person name="Park S.-J."/>
        </authorList>
    </citation>
    <scope>NUCLEOTIDE SEQUENCE [LARGE SCALE GENOMIC DNA]</scope>
    <source>
        <strain evidence="4 5">PS13</strain>
    </source>
</reference>
<keyword evidence="1 4" id="KW-0489">Methyltransferase</keyword>
<dbReference type="Gene3D" id="3.40.50.150">
    <property type="entry name" value="Vaccinia Virus protein VP39"/>
    <property type="match status" value="1"/>
</dbReference>